<evidence type="ECO:0000256" key="7">
    <source>
        <dbReference type="SAM" id="Phobius"/>
    </source>
</evidence>
<dbReference type="Gene3D" id="3.80.10.10">
    <property type="entry name" value="Ribonuclease Inhibitor"/>
    <property type="match status" value="1"/>
</dbReference>
<keyword evidence="6" id="KW-0067">ATP-binding</keyword>
<keyword evidence="4" id="KW-0547">Nucleotide-binding</keyword>
<dbReference type="InterPro" id="IPR032675">
    <property type="entry name" value="LRR_dom_sf"/>
</dbReference>
<dbReference type="PRINTS" id="PR00364">
    <property type="entry name" value="DISEASERSIST"/>
</dbReference>
<keyword evidence="7" id="KW-1133">Transmembrane helix</keyword>
<evidence type="ECO:0000256" key="2">
    <source>
        <dbReference type="ARBA" id="ARBA00022614"/>
    </source>
</evidence>
<dbReference type="Gene3D" id="1.20.5.4130">
    <property type="match status" value="1"/>
</dbReference>
<dbReference type="SUPFAM" id="SSF52058">
    <property type="entry name" value="L domain-like"/>
    <property type="match status" value="1"/>
</dbReference>
<dbReference type="GO" id="GO:0005524">
    <property type="term" value="F:ATP binding"/>
    <property type="evidence" value="ECO:0007669"/>
    <property type="project" value="UniProtKB-KW"/>
</dbReference>
<evidence type="ECO:0000313" key="10">
    <source>
        <dbReference type="EMBL" id="CDP17354.1"/>
    </source>
</evidence>
<evidence type="ECO:0008006" key="12">
    <source>
        <dbReference type="Google" id="ProtNLM"/>
    </source>
</evidence>
<feature type="domain" description="NB-ARC" evidence="8">
    <location>
        <begin position="189"/>
        <end position="258"/>
    </location>
</feature>
<keyword evidence="3" id="KW-0677">Repeat</keyword>
<sequence>MADAAINTTINFVLGTAVSLAADRIRMILGVKKELERISATAETIQGFLADADGKMHSPGVQDWLKQLEGEVFKAEYVLDEVNYENLRQEVKYRGQVKKRKVCFFFSFSCFSTIVFRSRLASKIRDINTNLDRINGKANELGLVVNMVQSRGRGLKPTTSRQADSILVPNVVGRASDESKIVDMMLSPSDKVISVVPITGMGGLGKTTLAKSVYNNPRIDEHFGKKIWICLAKEIELMELFKFVLESLTRKKVEVDGSTSECKFFPALKSLTLEDMVNLVEWRDPDERLSISGCSQLTTAPTPSHFPTLEELEIRFYCHFSLAEKRLCHFPSLQHLQVSYCPNVTSLRRLNCGTCLESLKLFDCDNLRELPENLYNLLKSLKSLTISDCDGLTTIASEMLESCSPLQSLQVYECPNLVSFPLDLQQTPSLETCILTNCPELINDMPKGFAFLTCLTTMMIGPFSDYSLVDWSGLLSSSTLCELELNGMSDMESLPHQLQYLTTLTSLLLRKPYQS</sequence>
<reference evidence="11" key="1">
    <citation type="journal article" date="2014" name="Science">
        <title>The coffee genome provides insight into the convergent evolution of caffeine biosynthesis.</title>
        <authorList>
            <person name="Denoeud F."/>
            <person name="Carretero-Paulet L."/>
            <person name="Dereeper A."/>
            <person name="Droc G."/>
            <person name="Guyot R."/>
            <person name="Pietrella M."/>
            <person name="Zheng C."/>
            <person name="Alberti A."/>
            <person name="Anthony F."/>
            <person name="Aprea G."/>
            <person name="Aury J.M."/>
            <person name="Bento P."/>
            <person name="Bernard M."/>
            <person name="Bocs S."/>
            <person name="Campa C."/>
            <person name="Cenci A."/>
            <person name="Combes M.C."/>
            <person name="Crouzillat D."/>
            <person name="Da Silva C."/>
            <person name="Daddiego L."/>
            <person name="De Bellis F."/>
            <person name="Dussert S."/>
            <person name="Garsmeur O."/>
            <person name="Gayraud T."/>
            <person name="Guignon V."/>
            <person name="Jahn K."/>
            <person name="Jamilloux V."/>
            <person name="Joet T."/>
            <person name="Labadie K."/>
            <person name="Lan T."/>
            <person name="Leclercq J."/>
            <person name="Lepelley M."/>
            <person name="Leroy T."/>
            <person name="Li L.T."/>
            <person name="Librado P."/>
            <person name="Lopez L."/>
            <person name="Munoz A."/>
            <person name="Noel B."/>
            <person name="Pallavicini A."/>
            <person name="Perrotta G."/>
            <person name="Poncet V."/>
            <person name="Pot D."/>
            <person name="Priyono X."/>
            <person name="Rigoreau M."/>
            <person name="Rouard M."/>
            <person name="Rozas J."/>
            <person name="Tranchant-Dubreuil C."/>
            <person name="VanBuren R."/>
            <person name="Zhang Q."/>
            <person name="Andrade A.C."/>
            <person name="Argout X."/>
            <person name="Bertrand B."/>
            <person name="de Kochko A."/>
            <person name="Graziosi G."/>
            <person name="Henry R.J."/>
            <person name="Jayarama X."/>
            <person name="Ming R."/>
            <person name="Nagai C."/>
            <person name="Rounsley S."/>
            <person name="Sankoff D."/>
            <person name="Giuliano G."/>
            <person name="Albert V.A."/>
            <person name="Wincker P."/>
            <person name="Lashermes P."/>
        </authorList>
    </citation>
    <scope>NUCLEOTIDE SEQUENCE [LARGE SCALE GENOMIC DNA]</scope>
    <source>
        <strain evidence="11">cv. DH200-94</strain>
    </source>
</reference>
<dbReference type="PANTHER" id="PTHR36766:SF70">
    <property type="entry name" value="DISEASE RESISTANCE PROTEIN RGA4"/>
    <property type="match status" value="1"/>
</dbReference>
<organism evidence="10 11">
    <name type="scientific">Coffea canephora</name>
    <name type="common">Robusta coffee</name>
    <dbReference type="NCBI Taxonomy" id="49390"/>
    <lineage>
        <taxon>Eukaryota</taxon>
        <taxon>Viridiplantae</taxon>
        <taxon>Streptophyta</taxon>
        <taxon>Embryophyta</taxon>
        <taxon>Tracheophyta</taxon>
        <taxon>Spermatophyta</taxon>
        <taxon>Magnoliopsida</taxon>
        <taxon>eudicotyledons</taxon>
        <taxon>Gunneridae</taxon>
        <taxon>Pentapetalae</taxon>
        <taxon>asterids</taxon>
        <taxon>lamiids</taxon>
        <taxon>Gentianales</taxon>
        <taxon>Rubiaceae</taxon>
        <taxon>Ixoroideae</taxon>
        <taxon>Gardenieae complex</taxon>
        <taxon>Bertiereae - Coffeeae clade</taxon>
        <taxon>Coffeeae</taxon>
        <taxon>Coffea</taxon>
    </lineage>
</organism>
<dbReference type="InterPro" id="IPR002182">
    <property type="entry name" value="NB-ARC"/>
</dbReference>
<evidence type="ECO:0000256" key="3">
    <source>
        <dbReference type="ARBA" id="ARBA00022737"/>
    </source>
</evidence>
<dbReference type="STRING" id="49390.A0A068VA04"/>
<keyword evidence="7" id="KW-0812">Transmembrane</keyword>
<proteinExistence type="inferred from homology"/>
<dbReference type="PANTHER" id="PTHR36766">
    <property type="entry name" value="PLANT BROAD-SPECTRUM MILDEW RESISTANCE PROTEIN RPW8"/>
    <property type="match status" value="1"/>
</dbReference>
<dbReference type="GO" id="GO:0006952">
    <property type="term" value="P:defense response"/>
    <property type="evidence" value="ECO:0007669"/>
    <property type="project" value="UniProtKB-KW"/>
</dbReference>
<keyword evidence="2" id="KW-0433">Leucine-rich repeat</keyword>
<evidence type="ECO:0000256" key="6">
    <source>
        <dbReference type="ARBA" id="ARBA00022840"/>
    </source>
</evidence>
<evidence type="ECO:0000259" key="8">
    <source>
        <dbReference type="Pfam" id="PF00931"/>
    </source>
</evidence>
<dbReference type="InterPro" id="IPR027417">
    <property type="entry name" value="P-loop_NTPase"/>
</dbReference>
<dbReference type="Gramene" id="CDP17354">
    <property type="protein sequence ID" value="CDP17354"/>
    <property type="gene ID" value="GSCOC_T00009695001"/>
</dbReference>
<evidence type="ECO:0000256" key="5">
    <source>
        <dbReference type="ARBA" id="ARBA00022821"/>
    </source>
</evidence>
<comment type="similarity">
    <text evidence="1">Belongs to the disease resistance NB-LRR family.</text>
</comment>
<feature type="transmembrane region" description="Helical" evidence="7">
    <location>
        <begin position="102"/>
        <end position="120"/>
    </location>
</feature>
<accession>A0A068VA04</accession>
<dbReference type="OMA" id="TEWSEWP"/>
<keyword evidence="11" id="KW-1185">Reference proteome</keyword>
<keyword evidence="7" id="KW-0472">Membrane</keyword>
<dbReference type="InterPro" id="IPR041118">
    <property type="entry name" value="Rx_N"/>
</dbReference>
<dbReference type="EMBL" id="HG739239">
    <property type="protein sequence ID" value="CDP17354.1"/>
    <property type="molecule type" value="Genomic_DNA"/>
</dbReference>
<evidence type="ECO:0000256" key="4">
    <source>
        <dbReference type="ARBA" id="ARBA00022741"/>
    </source>
</evidence>
<dbReference type="Pfam" id="PF18052">
    <property type="entry name" value="Rx_N"/>
    <property type="match status" value="1"/>
</dbReference>
<dbReference type="InParanoid" id="A0A068VA04"/>
<dbReference type="Proteomes" id="UP000295252">
    <property type="component" value="Chromosome I"/>
</dbReference>
<evidence type="ECO:0000256" key="1">
    <source>
        <dbReference type="ARBA" id="ARBA00008894"/>
    </source>
</evidence>
<dbReference type="Pfam" id="PF00931">
    <property type="entry name" value="NB-ARC"/>
    <property type="match status" value="1"/>
</dbReference>
<gene>
    <name evidence="10" type="ORF">GSCOC_T00009695001</name>
</gene>
<dbReference type="Gene3D" id="3.40.50.300">
    <property type="entry name" value="P-loop containing nucleotide triphosphate hydrolases"/>
    <property type="match status" value="1"/>
</dbReference>
<dbReference type="AlphaFoldDB" id="A0A068VA04"/>
<dbReference type="SUPFAM" id="SSF52540">
    <property type="entry name" value="P-loop containing nucleoside triphosphate hydrolases"/>
    <property type="match status" value="1"/>
</dbReference>
<dbReference type="GO" id="GO:0051707">
    <property type="term" value="P:response to other organism"/>
    <property type="evidence" value="ECO:0007669"/>
    <property type="project" value="UniProtKB-ARBA"/>
</dbReference>
<name>A0A068VA04_COFCA</name>
<keyword evidence="5" id="KW-0611">Plant defense</keyword>
<feature type="domain" description="Disease resistance N-terminal" evidence="9">
    <location>
        <begin position="10"/>
        <end position="97"/>
    </location>
</feature>
<evidence type="ECO:0000259" key="9">
    <source>
        <dbReference type="Pfam" id="PF18052"/>
    </source>
</evidence>
<dbReference type="PhylomeDB" id="A0A068VA04"/>
<dbReference type="GO" id="GO:0043531">
    <property type="term" value="F:ADP binding"/>
    <property type="evidence" value="ECO:0007669"/>
    <property type="project" value="InterPro"/>
</dbReference>
<evidence type="ECO:0000313" key="11">
    <source>
        <dbReference type="Proteomes" id="UP000295252"/>
    </source>
</evidence>
<dbReference type="CDD" id="cd14798">
    <property type="entry name" value="RX-CC_like"/>
    <property type="match status" value="1"/>
</dbReference>
<protein>
    <recommendedName>
        <fullName evidence="12">Rx N-terminal domain-containing protein</fullName>
    </recommendedName>
</protein>
<dbReference type="InterPro" id="IPR038005">
    <property type="entry name" value="RX-like_CC"/>
</dbReference>